<evidence type="ECO:0000256" key="2">
    <source>
        <dbReference type="ARBA" id="ARBA00023125"/>
    </source>
</evidence>
<dbReference type="SUPFAM" id="SSF46785">
    <property type="entry name" value="Winged helix' DNA-binding domain"/>
    <property type="match status" value="1"/>
</dbReference>
<keyword evidence="1" id="KW-0805">Transcription regulation</keyword>
<dbReference type="Pfam" id="PF07729">
    <property type="entry name" value="FCD"/>
    <property type="match status" value="1"/>
</dbReference>
<name>A0A285PI62_9HYPH</name>
<dbReference type="Proteomes" id="UP000219439">
    <property type="component" value="Unassembled WGS sequence"/>
</dbReference>
<organism evidence="5 6">
    <name type="scientific">Cohaesibacter gelatinilyticus</name>
    <dbReference type="NCBI Taxonomy" id="372072"/>
    <lineage>
        <taxon>Bacteria</taxon>
        <taxon>Pseudomonadati</taxon>
        <taxon>Pseudomonadota</taxon>
        <taxon>Alphaproteobacteria</taxon>
        <taxon>Hyphomicrobiales</taxon>
        <taxon>Cohaesibacteraceae</taxon>
    </lineage>
</organism>
<dbReference type="Gene3D" id="1.10.10.10">
    <property type="entry name" value="Winged helix-like DNA-binding domain superfamily/Winged helix DNA-binding domain"/>
    <property type="match status" value="1"/>
</dbReference>
<dbReference type="InterPro" id="IPR036390">
    <property type="entry name" value="WH_DNA-bd_sf"/>
</dbReference>
<dbReference type="SMART" id="SM00895">
    <property type="entry name" value="FCD"/>
    <property type="match status" value="1"/>
</dbReference>
<dbReference type="GO" id="GO:0003677">
    <property type="term" value="F:DNA binding"/>
    <property type="evidence" value="ECO:0007669"/>
    <property type="project" value="UniProtKB-KW"/>
</dbReference>
<dbReference type="AlphaFoldDB" id="A0A285PI62"/>
<keyword evidence="2" id="KW-0238">DNA-binding</keyword>
<proteinExistence type="predicted"/>
<dbReference type="GO" id="GO:0003700">
    <property type="term" value="F:DNA-binding transcription factor activity"/>
    <property type="evidence" value="ECO:0007669"/>
    <property type="project" value="InterPro"/>
</dbReference>
<evidence type="ECO:0000256" key="3">
    <source>
        <dbReference type="ARBA" id="ARBA00023163"/>
    </source>
</evidence>
<evidence type="ECO:0000259" key="4">
    <source>
        <dbReference type="PROSITE" id="PS50949"/>
    </source>
</evidence>
<dbReference type="Gene3D" id="1.20.120.530">
    <property type="entry name" value="GntR ligand-binding domain-like"/>
    <property type="match status" value="1"/>
</dbReference>
<dbReference type="RefSeq" id="WP_097155853.1">
    <property type="nucleotide sequence ID" value="NZ_OBEL01000008.1"/>
</dbReference>
<evidence type="ECO:0000313" key="6">
    <source>
        <dbReference type="Proteomes" id="UP000219439"/>
    </source>
</evidence>
<dbReference type="InterPro" id="IPR011711">
    <property type="entry name" value="GntR_C"/>
</dbReference>
<dbReference type="InterPro" id="IPR036388">
    <property type="entry name" value="WH-like_DNA-bd_sf"/>
</dbReference>
<accession>A0A285PI62</accession>
<dbReference type="SMART" id="SM00345">
    <property type="entry name" value="HTH_GNTR"/>
    <property type="match status" value="1"/>
</dbReference>
<dbReference type="PANTHER" id="PTHR43537">
    <property type="entry name" value="TRANSCRIPTIONAL REGULATOR, GNTR FAMILY"/>
    <property type="match status" value="1"/>
</dbReference>
<dbReference type="Pfam" id="PF00392">
    <property type="entry name" value="GntR"/>
    <property type="match status" value="1"/>
</dbReference>
<keyword evidence="6" id="KW-1185">Reference proteome</keyword>
<dbReference type="PANTHER" id="PTHR43537:SF20">
    <property type="entry name" value="HTH-TYPE TRANSCRIPTIONAL REPRESSOR GLAR"/>
    <property type="match status" value="1"/>
</dbReference>
<dbReference type="OrthoDB" id="8680240at2"/>
<evidence type="ECO:0000313" key="5">
    <source>
        <dbReference type="EMBL" id="SNZ21419.1"/>
    </source>
</evidence>
<dbReference type="SUPFAM" id="SSF48008">
    <property type="entry name" value="GntR ligand-binding domain-like"/>
    <property type="match status" value="1"/>
</dbReference>
<dbReference type="InterPro" id="IPR008920">
    <property type="entry name" value="TF_FadR/GntR_C"/>
</dbReference>
<feature type="domain" description="HTH gntR-type" evidence="4">
    <location>
        <begin position="6"/>
        <end position="73"/>
    </location>
</feature>
<protein>
    <submittedName>
        <fullName evidence="5">Transcriptional regulator, GntR family</fullName>
    </submittedName>
</protein>
<keyword evidence="3" id="KW-0804">Transcription</keyword>
<dbReference type="EMBL" id="OBEL01000008">
    <property type="protein sequence ID" value="SNZ21419.1"/>
    <property type="molecule type" value="Genomic_DNA"/>
</dbReference>
<dbReference type="PROSITE" id="PS50949">
    <property type="entry name" value="HTH_GNTR"/>
    <property type="match status" value="1"/>
</dbReference>
<gene>
    <name evidence="5" type="ORF">SAMN06265368_4539</name>
</gene>
<reference evidence="5 6" key="1">
    <citation type="submission" date="2017-09" db="EMBL/GenBank/DDBJ databases">
        <authorList>
            <person name="Ehlers B."/>
            <person name="Leendertz F.H."/>
        </authorList>
    </citation>
    <scope>NUCLEOTIDE SEQUENCE [LARGE SCALE GENOMIC DNA]</scope>
    <source>
        <strain evidence="5 6">DSM 18289</strain>
    </source>
</reference>
<evidence type="ECO:0000256" key="1">
    <source>
        <dbReference type="ARBA" id="ARBA00023015"/>
    </source>
</evidence>
<dbReference type="InterPro" id="IPR000524">
    <property type="entry name" value="Tscrpt_reg_HTH_GntR"/>
</dbReference>
<sequence>MQNTAHTVGLSTYATIREDIIFGRLEPDLKLKLDQMKNRYKASISTVRESLNRLASEGFVVAEEQRGFFVAPVSRGDLEEIAALRVLLECSALEQSIDNGDTEWEGNVAAAHHKLHRMEQKMLSGDETQKELWKRYDWEFHQALIFACGSKNLLSLHRTVFDKYLRYQMQVLTFRGAPAAEEHRLLFEAALDRDKKTAVKILKQHVISCLNQTYSELITG</sequence>